<accession>E1QSI3</accession>
<comment type="subunit">
    <text evidence="3">Homodimer.</text>
</comment>
<evidence type="ECO:0000256" key="3">
    <source>
        <dbReference type="ARBA" id="ARBA00011738"/>
    </source>
</evidence>
<dbReference type="PANTHER" id="PTHR42790:SF19">
    <property type="entry name" value="KYNURENINE_ALPHA-AMINOADIPATE AMINOTRANSFERASE, MITOCHONDRIAL"/>
    <property type="match status" value="1"/>
</dbReference>
<dbReference type="AlphaFoldDB" id="E1QSI3"/>
<evidence type="ECO:0000256" key="2">
    <source>
        <dbReference type="ARBA" id="ARBA00007441"/>
    </source>
</evidence>
<comment type="similarity">
    <text evidence="2">Belongs to the class-I pyridoxal-phosphate-dependent aminotransferase family.</text>
</comment>
<dbReference type="PANTHER" id="PTHR42790">
    <property type="entry name" value="AMINOTRANSFERASE"/>
    <property type="match status" value="1"/>
</dbReference>
<reference evidence="9" key="2">
    <citation type="journal article" date="2010" name="Stand. Genomic Sci.">
        <title>Complete genome sequence of Vulcanisaeta distributa type strain (IC-017T).</title>
        <authorList>
            <person name="Mavromatis K."/>
            <person name="Sikorski J."/>
            <person name="Pabst E."/>
            <person name="Teshima H."/>
            <person name="Lapidus A."/>
            <person name="Lucas S."/>
            <person name="Nolan M."/>
            <person name="Glavina Del Rio T."/>
            <person name="Cheng J."/>
            <person name="Bruce D."/>
            <person name="Goodwin L."/>
            <person name="Pitluck S."/>
            <person name="Liolios K."/>
            <person name="Ivanova N."/>
            <person name="Mikhailova N."/>
            <person name="Pati A."/>
            <person name="Chen A."/>
            <person name="Palaniappan K."/>
            <person name="Land M."/>
            <person name="Hauser L."/>
            <person name="Chang Y."/>
            <person name="Jeffries C."/>
            <person name="Rohde M."/>
            <person name="Spring S."/>
            <person name="Goker M."/>
            <person name="Wirth R."/>
            <person name="Woyke T."/>
            <person name="Bristow J."/>
            <person name="Eisen J."/>
            <person name="Markowitz V."/>
            <person name="Hugenholtz P."/>
            <person name="Klenk H."/>
            <person name="Kyrpides N."/>
        </authorList>
    </citation>
    <scope>NUCLEOTIDE SEQUENCE [LARGE SCALE GENOMIC DNA]</scope>
    <source>
        <strain evidence="9">DSM 14429 / JCM 11212 / NBRC 100878 / IC-017</strain>
    </source>
</reference>
<dbReference type="InterPro" id="IPR050859">
    <property type="entry name" value="Class-I_PLP-dep_aminotransf"/>
</dbReference>
<reference evidence="8 9" key="1">
    <citation type="journal article" date="2010" name="Stand. Genomic Sci.">
        <title>Complete genome sequence of Vulcanisaeta distributa type strain (IC-017).</title>
        <authorList>
            <person name="Mavromatis K."/>
            <person name="Sikorski J."/>
            <person name="Pabst E."/>
            <person name="Teshima H."/>
            <person name="Lapidus A."/>
            <person name="Lucas S."/>
            <person name="Nolan M."/>
            <person name="Glavina Del Rio T."/>
            <person name="Cheng J.F."/>
            <person name="Bruce D."/>
            <person name="Goodwin L."/>
            <person name="Pitluck S."/>
            <person name="Liolios K."/>
            <person name="Ivanova N."/>
            <person name="Mikhailova N."/>
            <person name="Pati A."/>
            <person name="Chen A."/>
            <person name="Palaniappan K."/>
            <person name="Land M."/>
            <person name="Hauser L."/>
            <person name="Chang Y.J."/>
            <person name="Jeffries C.D."/>
            <person name="Rohde M."/>
            <person name="Spring S."/>
            <person name="Goker M."/>
            <person name="Wirth R."/>
            <person name="Woyke T."/>
            <person name="Bristow J."/>
            <person name="Eisen J.A."/>
            <person name="Markowitz V."/>
            <person name="Hugenholtz P."/>
            <person name="Klenk H.P."/>
            <person name="Kyrpides N.C."/>
        </authorList>
    </citation>
    <scope>NUCLEOTIDE SEQUENCE [LARGE SCALE GENOMIC DNA]</scope>
    <source>
        <strain evidence="9">DSM 14429 / JCM 11212 / NBRC 100878 / IC-017</strain>
    </source>
</reference>
<dbReference type="HOGENOM" id="CLU_017584_0_6_2"/>
<evidence type="ECO:0000313" key="9">
    <source>
        <dbReference type="Proteomes" id="UP000006681"/>
    </source>
</evidence>
<dbReference type="GO" id="GO:0008483">
    <property type="term" value="F:transaminase activity"/>
    <property type="evidence" value="ECO:0007669"/>
    <property type="project" value="UniProtKB-KW"/>
</dbReference>
<dbReference type="KEGG" id="vdi:Vdis_1390"/>
<sequence length="407" mass="46019">MSTNMNITQFLADRSKLMRASEIRELLKWVTENVISFGGGMPDPSSFPVKEIIEVTRDVLSIKADKALQYGTTGGVTELREEIVRFMGKEGIRVDGPENVIITVGSQEALDIIGRLFINPGDYVITESPTYLAALQAFRIYGPRIIGIPMDNYGIRVDILEDTIKKVIDDGGKPKFIYVIPTGQNPTGITMSMERRKSLLDIASRYDLLVIEDDPYGYIYFGDEEPPARLKAMDSEGRVIYLSTFSKIAAPGLRLGWVAASSEVIRWFELAKQSIDLHTSTLNQYIAAELLRRGVIERNIPRIKEIYRSKRDLMLQALSEHMPEGVTWTRPSAGMFIWLTTPEKIDTGEMLNVAIKKYGVAYVPGKSFYPNEDRHNDMRLNFTYPTPQQIFEGIKRLALAIKEYLSQ</sequence>
<dbReference type="EMBL" id="CP002100">
    <property type="protein sequence ID" value="ADN50776.1"/>
    <property type="molecule type" value="Genomic_DNA"/>
</dbReference>
<evidence type="ECO:0000256" key="1">
    <source>
        <dbReference type="ARBA" id="ARBA00001933"/>
    </source>
</evidence>
<dbReference type="InterPro" id="IPR015424">
    <property type="entry name" value="PyrdxlP-dep_Trfase"/>
</dbReference>
<dbReference type="InterPro" id="IPR015421">
    <property type="entry name" value="PyrdxlP-dep_Trfase_major"/>
</dbReference>
<dbReference type="Proteomes" id="UP000006681">
    <property type="component" value="Chromosome"/>
</dbReference>
<keyword evidence="4" id="KW-0032">Aminotransferase</keyword>
<evidence type="ECO:0000313" key="8">
    <source>
        <dbReference type="EMBL" id="ADN50776.1"/>
    </source>
</evidence>
<dbReference type="Gene3D" id="3.90.1150.10">
    <property type="entry name" value="Aspartate Aminotransferase, domain 1"/>
    <property type="match status" value="1"/>
</dbReference>
<dbReference type="Gene3D" id="3.40.640.10">
    <property type="entry name" value="Type I PLP-dependent aspartate aminotransferase-like (Major domain)"/>
    <property type="match status" value="1"/>
</dbReference>
<evidence type="ECO:0000256" key="4">
    <source>
        <dbReference type="ARBA" id="ARBA00022576"/>
    </source>
</evidence>
<organism evidence="8 9">
    <name type="scientific">Vulcanisaeta distributa (strain DSM 14429 / JCM 11212 / NBRC 100878 / IC-017)</name>
    <dbReference type="NCBI Taxonomy" id="572478"/>
    <lineage>
        <taxon>Archaea</taxon>
        <taxon>Thermoproteota</taxon>
        <taxon>Thermoprotei</taxon>
        <taxon>Thermoproteales</taxon>
        <taxon>Thermoproteaceae</taxon>
        <taxon>Vulcanisaeta</taxon>
    </lineage>
</organism>
<dbReference type="eggNOG" id="arCOG00492">
    <property type="taxonomic scope" value="Archaea"/>
</dbReference>
<gene>
    <name evidence="8" type="ordered locus">Vdis_1390</name>
</gene>
<dbReference type="GO" id="GO:0030170">
    <property type="term" value="F:pyridoxal phosphate binding"/>
    <property type="evidence" value="ECO:0007669"/>
    <property type="project" value="InterPro"/>
</dbReference>
<dbReference type="Pfam" id="PF00155">
    <property type="entry name" value="Aminotran_1_2"/>
    <property type="match status" value="1"/>
</dbReference>
<feature type="domain" description="Aminotransferase class I/classII large" evidence="7">
    <location>
        <begin position="39"/>
        <end position="397"/>
    </location>
</feature>
<dbReference type="FunFam" id="3.40.640.10:FF:000053">
    <property type="entry name" value="Aminotransferase, class I"/>
    <property type="match status" value="1"/>
</dbReference>
<name>E1QSI3_VULDI</name>
<protein>
    <submittedName>
        <fullName evidence="8">Putative transcriptional regulator, GntR family</fullName>
    </submittedName>
</protein>
<comment type="cofactor">
    <cofactor evidence="1">
        <name>pyridoxal 5'-phosphate</name>
        <dbReference type="ChEBI" id="CHEBI:597326"/>
    </cofactor>
</comment>
<dbReference type="InterPro" id="IPR004839">
    <property type="entry name" value="Aminotransferase_I/II_large"/>
</dbReference>
<dbReference type="STRING" id="572478.Vdis_1390"/>
<dbReference type="InterPro" id="IPR015422">
    <property type="entry name" value="PyrdxlP-dep_Trfase_small"/>
</dbReference>
<proteinExistence type="inferred from homology"/>
<keyword evidence="9" id="KW-1185">Reference proteome</keyword>
<keyword evidence="6" id="KW-0663">Pyridoxal phosphate</keyword>
<dbReference type="SUPFAM" id="SSF53383">
    <property type="entry name" value="PLP-dependent transferases"/>
    <property type="match status" value="1"/>
</dbReference>
<evidence type="ECO:0000256" key="5">
    <source>
        <dbReference type="ARBA" id="ARBA00022679"/>
    </source>
</evidence>
<keyword evidence="5" id="KW-0808">Transferase</keyword>
<evidence type="ECO:0000259" key="7">
    <source>
        <dbReference type="Pfam" id="PF00155"/>
    </source>
</evidence>
<evidence type="ECO:0000256" key="6">
    <source>
        <dbReference type="ARBA" id="ARBA00022898"/>
    </source>
</evidence>
<dbReference type="CDD" id="cd00609">
    <property type="entry name" value="AAT_like"/>
    <property type="match status" value="1"/>
</dbReference>
<dbReference type="GO" id="GO:1901605">
    <property type="term" value="P:alpha-amino acid metabolic process"/>
    <property type="evidence" value="ECO:0007669"/>
    <property type="project" value="TreeGrafter"/>
</dbReference>